<keyword evidence="3" id="KW-1185">Reference proteome</keyword>
<reference evidence="2 3" key="1">
    <citation type="journal article" date="2017" name="Front. Microbiol.">
        <title>Labilibaculum manganireducens gen. nov., sp. nov. and Labilibaculum filiforme sp. nov., Novel Bacteroidetes Isolated from Subsurface Sediments of the Baltic Sea.</title>
        <authorList>
            <person name="Vandieken V."/>
            <person name="Marshall I.P."/>
            <person name="Niemann H."/>
            <person name="Engelen B."/>
            <person name="Cypionka H."/>
        </authorList>
    </citation>
    <scope>NUCLEOTIDE SEQUENCE [LARGE SCALE GENOMIC DNA]</scope>
    <source>
        <strain evidence="2 3">59.16B</strain>
    </source>
</reference>
<evidence type="ECO:0000313" key="3">
    <source>
        <dbReference type="Proteomes" id="UP000233535"/>
    </source>
</evidence>
<dbReference type="OrthoDB" id="1047929at2"/>
<feature type="compositionally biased region" description="Basic and acidic residues" evidence="1">
    <location>
        <begin position="8"/>
        <end position="21"/>
    </location>
</feature>
<feature type="region of interest" description="Disordered" evidence="1">
    <location>
        <begin position="1"/>
        <end position="21"/>
    </location>
</feature>
<evidence type="ECO:0008006" key="4">
    <source>
        <dbReference type="Google" id="ProtNLM"/>
    </source>
</evidence>
<gene>
    <name evidence="2" type="ORF">BZG02_19015</name>
</gene>
<protein>
    <recommendedName>
        <fullName evidence="4">DUF4347 domain-containing protein</fullName>
    </recommendedName>
</protein>
<dbReference type="EMBL" id="MVDD01000024">
    <property type="protein sequence ID" value="PKQ60557.1"/>
    <property type="molecule type" value="Genomic_DNA"/>
</dbReference>
<sequence>MSDNTIQMREKENPPRKKEEFSKLTITVSINGEPKNDKTCKSTSLKMPKPLVKKVEGPFNEQGKLVEEMIEGQEYIFKATEFQKSTMSPIKHIWWAEKIDDGEITDLEYKKGENPYLDKEGVVCFKYKAKKAEKIRIYAYVASPAESVSVIINIIIKETIIIVGTEQHSANSANKLMFPAQAVREVRENLNEYPYLEILIFKDGYTKNQLDAFSKAIHSYNEKARVIQINNVEELINFINGGSIKINKESKYRESKKISEIKIFAHGYVRDKTNEGVIAFGLDGKNASKQELDNKIFSEINENVFLKNNQSHLYSYACRTGIGVSSEIVNNPLKSNSLAQKMSNHSQIIVHAYMKRSLYEDTWGTQNHRDTYISDNNKGESFVENLKTDIKDVFVDDPNDMSLFTTYISTEKKIDGAIWNSKGAYLPVKAGDFPKGISSSYETYKPQ</sequence>
<dbReference type="RefSeq" id="WP_101263340.1">
    <property type="nucleotide sequence ID" value="NZ_MVDD01000024.1"/>
</dbReference>
<organism evidence="2 3">
    <name type="scientific">Labilibaculum filiforme</name>
    <dbReference type="NCBI Taxonomy" id="1940526"/>
    <lineage>
        <taxon>Bacteria</taxon>
        <taxon>Pseudomonadati</taxon>
        <taxon>Bacteroidota</taxon>
        <taxon>Bacteroidia</taxon>
        <taxon>Marinilabiliales</taxon>
        <taxon>Marinifilaceae</taxon>
        <taxon>Labilibaculum</taxon>
    </lineage>
</organism>
<evidence type="ECO:0000256" key="1">
    <source>
        <dbReference type="SAM" id="MobiDB-lite"/>
    </source>
</evidence>
<name>A0A2N3HR89_9BACT</name>
<accession>A0A2N3HR89</accession>
<dbReference type="AlphaFoldDB" id="A0A2N3HR89"/>
<dbReference type="Proteomes" id="UP000233535">
    <property type="component" value="Unassembled WGS sequence"/>
</dbReference>
<comment type="caution">
    <text evidence="2">The sequence shown here is derived from an EMBL/GenBank/DDBJ whole genome shotgun (WGS) entry which is preliminary data.</text>
</comment>
<proteinExistence type="predicted"/>
<evidence type="ECO:0000313" key="2">
    <source>
        <dbReference type="EMBL" id="PKQ60557.1"/>
    </source>
</evidence>